<organism evidence="2 3">
    <name type="scientific">Candidatus Iainarchaeum sp</name>
    <dbReference type="NCBI Taxonomy" id="3101447"/>
    <lineage>
        <taxon>Archaea</taxon>
        <taxon>Candidatus Iainarchaeota</taxon>
        <taxon>Candidatus Iainarchaeia</taxon>
        <taxon>Candidatus Iainarchaeales</taxon>
        <taxon>Candidatus Iainarchaeaceae</taxon>
        <taxon>Candidatus Iainarchaeum</taxon>
    </lineage>
</organism>
<feature type="transmembrane region" description="Helical" evidence="1">
    <location>
        <begin position="69"/>
        <end position="86"/>
    </location>
</feature>
<keyword evidence="1" id="KW-0472">Membrane</keyword>
<name>A0A8T3YLG3_9ARCH</name>
<proteinExistence type="predicted"/>
<gene>
    <name evidence="2" type="ORF">HY544_05280</name>
</gene>
<keyword evidence="1" id="KW-1133">Transmembrane helix</keyword>
<evidence type="ECO:0000256" key="1">
    <source>
        <dbReference type="SAM" id="Phobius"/>
    </source>
</evidence>
<reference evidence="2" key="1">
    <citation type="submission" date="2020-07" db="EMBL/GenBank/DDBJ databases">
        <title>Huge and variable diversity of episymbiotic CPR bacteria and DPANN archaea in groundwater ecosystems.</title>
        <authorList>
            <person name="He C.Y."/>
            <person name="Keren R."/>
            <person name="Whittaker M."/>
            <person name="Farag I.F."/>
            <person name="Doudna J."/>
            <person name="Cate J.H.D."/>
            <person name="Banfield J.F."/>
        </authorList>
    </citation>
    <scope>NUCLEOTIDE SEQUENCE</scope>
    <source>
        <strain evidence="2">NC_groundwater_1296_Ag_S-0.2um_52_80</strain>
    </source>
</reference>
<accession>A0A8T3YLG3</accession>
<protein>
    <submittedName>
        <fullName evidence="2">Uncharacterized protein</fullName>
    </submittedName>
</protein>
<evidence type="ECO:0000313" key="3">
    <source>
        <dbReference type="Proteomes" id="UP000732298"/>
    </source>
</evidence>
<sequence length="118" mass="13667">MVFLEAVQALLALDAGFFVHIVLSNLFWIMMFYAIIYILYDGKRTVYYFLLLTVYLWAFLDFVHYTGLGWAFAGGAIWIVLRIVVYGSADSIPFLKKYLYQVWTVVAFGILLYVAFFG</sequence>
<feature type="transmembrane region" description="Helical" evidence="1">
    <location>
        <begin position="98"/>
        <end position="116"/>
    </location>
</feature>
<feature type="transmembrane region" description="Helical" evidence="1">
    <location>
        <begin position="46"/>
        <end position="63"/>
    </location>
</feature>
<evidence type="ECO:0000313" key="2">
    <source>
        <dbReference type="EMBL" id="MBI4210885.1"/>
    </source>
</evidence>
<dbReference type="Proteomes" id="UP000732298">
    <property type="component" value="Unassembled WGS sequence"/>
</dbReference>
<comment type="caution">
    <text evidence="2">The sequence shown here is derived from an EMBL/GenBank/DDBJ whole genome shotgun (WGS) entry which is preliminary data.</text>
</comment>
<keyword evidence="1" id="KW-0812">Transmembrane</keyword>
<feature type="transmembrane region" description="Helical" evidence="1">
    <location>
        <begin position="17"/>
        <end position="39"/>
    </location>
</feature>
<dbReference type="AlphaFoldDB" id="A0A8T3YLG3"/>
<dbReference type="EMBL" id="JACQPB010000047">
    <property type="protein sequence ID" value="MBI4210885.1"/>
    <property type="molecule type" value="Genomic_DNA"/>
</dbReference>